<dbReference type="SUPFAM" id="SSF51735">
    <property type="entry name" value="NAD(P)-binding Rossmann-fold domains"/>
    <property type="match status" value="1"/>
</dbReference>
<evidence type="ECO:0000256" key="1">
    <source>
        <dbReference type="ARBA" id="ARBA00022857"/>
    </source>
</evidence>
<dbReference type="Pfam" id="PF05368">
    <property type="entry name" value="NmrA"/>
    <property type="match status" value="1"/>
</dbReference>
<accession>A0AA38Y9Y5</accession>
<evidence type="ECO:0000313" key="5">
    <source>
        <dbReference type="Proteomes" id="UP001172681"/>
    </source>
</evidence>
<dbReference type="AlphaFoldDB" id="A0AA38Y9Y5"/>
<comment type="caution">
    <text evidence="4">The sequence shown here is derived from an EMBL/GenBank/DDBJ whole genome shotgun (WGS) entry which is preliminary data.</text>
</comment>
<dbReference type="InterPro" id="IPR036291">
    <property type="entry name" value="NAD(P)-bd_dom_sf"/>
</dbReference>
<dbReference type="Gene3D" id="3.40.50.720">
    <property type="entry name" value="NAD(P)-binding Rossmann-like Domain"/>
    <property type="match status" value="1"/>
</dbReference>
<dbReference type="GO" id="GO:0016491">
    <property type="term" value="F:oxidoreductase activity"/>
    <property type="evidence" value="ECO:0007669"/>
    <property type="project" value="UniProtKB-KW"/>
</dbReference>
<dbReference type="InterPro" id="IPR051609">
    <property type="entry name" value="NmrA/Isoflavone_reductase-like"/>
</dbReference>
<keyword evidence="5" id="KW-1185">Reference proteome</keyword>
<keyword evidence="1" id="KW-0521">NADP</keyword>
<organism evidence="4 5">
    <name type="scientific">Knufia peltigerae</name>
    <dbReference type="NCBI Taxonomy" id="1002370"/>
    <lineage>
        <taxon>Eukaryota</taxon>
        <taxon>Fungi</taxon>
        <taxon>Dikarya</taxon>
        <taxon>Ascomycota</taxon>
        <taxon>Pezizomycotina</taxon>
        <taxon>Eurotiomycetes</taxon>
        <taxon>Chaetothyriomycetidae</taxon>
        <taxon>Chaetothyriales</taxon>
        <taxon>Trichomeriaceae</taxon>
        <taxon>Knufia</taxon>
    </lineage>
</organism>
<proteinExistence type="predicted"/>
<name>A0AA38Y9Y5_9EURO</name>
<dbReference type="EMBL" id="JAPDRN010000014">
    <property type="protein sequence ID" value="KAJ9640677.1"/>
    <property type="molecule type" value="Genomic_DNA"/>
</dbReference>
<dbReference type="InterPro" id="IPR008030">
    <property type="entry name" value="NmrA-like"/>
</dbReference>
<keyword evidence="2" id="KW-0560">Oxidoreductase</keyword>
<dbReference type="PANTHER" id="PTHR47706">
    <property type="entry name" value="NMRA-LIKE FAMILY PROTEIN"/>
    <property type="match status" value="1"/>
</dbReference>
<gene>
    <name evidence="4" type="ORF">H2204_003306</name>
</gene>
<feature type="domain" description="NmrA-like" evidence="3">
    <location>
        <begin position="6"/>
        <end position="153"/>
    </location>
</feature>
<sequence>MANHIQNIAIVGAGGSLGSEILAAILAEAPSIGFKVKIITRPGSSILTSTHANNPRVSFAVGNYGDHSFLLEALAGQEALVIALGFAVCHQYQPLLINAAAEAKVQYVLPTEFGSDTTNPKIIEHHPSADKKAAARKLVEDLGVSSWIAIMCSSWYDWNTKGGYFGINVKAKKAVLFDDGEQKTNLSTLPFAALATAKVLSLPKTAPEGNGPYLESYRNRPVFVSCFRVNQKDMLASIQKVVGADGWEISYKPTQTHYLEGKERLAKGDFMGVMNLLGASQFMEGVGTSFSGPQANEALGLPVVDFDATNKQIVEEIMAGDK</sequence>
<dbReference type="PANTHER" id="PTHR47706:SF7">
    <property type="entry name" value="CIPA-LIKE, PUTATIVE (AFU_ORTHOLOGUE AFUA_1G01630)-RELATED"/>
    <property type="match status" value="1"/>
</dbReference>
<dbReference type="Proteomes" id="UP001172681">
    <property type="component" value="Unassembled WGS sequence"/>
</dbReference>
<evidence type="ECO:0000313" key="4">
    <source>
        <dbReference type="EMBL" id="KAJ9640677.1"/>
    </source>
</evidence>
<evidence type="ECO:0000256" key="2">
    <source>
        <dbReference type="ARBA" id="ARBA00023002"/>
    </source>
</evidence>
<evidence type="ECO:0000259" key="3">
    <source>
        <dbReference type="Pfam" id="PF05368"/>
    </source>
</evidence>
<reference evidence="4" key="1">
    <citation type="submission" date="2022-10" db="EMBL/GenBank/DDBJ databases">
        <title>Culturing micro-colonial fungi from biological soil crusts in the Mojave desert and describing Neophaeococcomyces mojavensis, and introducing the new genera and species Taxawa tesnikishii.</title>
        <authorList>
            <person name="Kurbessoian T."/>
            <person name="Stajich J.E."/>
        </authorList>
    </citation>
    <scope>NUCLEOTIDE SEQUENCE</scope>
    <source>
        <strain evidence="4">TK_35</strain>
    </source>
</reference>
<protein>
    <recommendedName>
        <fullName evidence="3">NmrA-like domain-containing protein</fullName>
    </recommendedName>
</protein>